<geneLocation type="plasmid" evidence="2 3">
    <name>unnamed1</name>
</geneLocation>
<organism evidence="2 3">
    <name type="scientific">Streptomyces virginiae</name>
    <name type="common">Streptomyces cinnamonensis</name>
    <dbReference type="NCBI Taxonomy" id="1961"/>
    <lineage>
        <taxon>Bacteria</taxon>
        <taxon>Bacillati</taxon>
        <taxon>Actinomycetota</taxon>
        <taxon>Actinomycetes</taxon>
        <taxon>Kitasatosporales</taxon>
        <taxon>Streptomycetaceae</taxon>
        <taxon>Streptomyces</taxon>
    </lineage>
</organism>
<dbReference type="EMBL" id="CP108091">
    <property type="protein sequence ID" value="WUQ18289.1"/>
    <property type="molecule type" value="Genomic_DNA"/>
</dbReference>
<evidence type="ECO:0000256" key="1">
    <source>
        <dbReference type="SAM" id="MobiDB-lite"/>
    </source>
</evidence>
<gene>
    <name evidence="2" type="ORF">OG517_43495</name>
</gene>
<evidence type="ECO:0000313" key="2">
    <source>
        <dbReference type="EMBL" id="WUQ18289.1"/>
    </source>
</evidence>
<proteinExistence type="predicted"/>
<name>A0ABZ1TQZ5_STRVG</name>
<feature type="region of interest" description="Disordered" evidence="1">
    <location>
        <begin position="233"/>
        <end position="276"/>
    </location>
</feature>
<keyword evidence="2" id="KW-0614">Plasmid</keyword>
<keyword evidence="3" id="KW-1185">Reference proteome</keyword>
<protein>
    <submittedName>
        <fullName evidence="2">Uncharacterized protein</fullName>
    </submittedName>
</protein>
<reference evidence="2" key="1">
    <citation type="submission" date="2022-10" db="EMBL/GenBank/DDBJ databases">
        <title>The complete genomes of actinobacterial strains from the NBC collection.</title>
        <authorList>
            <person name="Joergensen T.S."/>
            <person name="Alvarez Arevalo M."/>
            <person name="Sterndorff E.B."/>
            <person name="Faurdal D."/>
            <person name="Vuksanovic O."/>
            <person name="Mourched A.-S."/>
            <person name="Charusanti P."/>
            <person name="Shaw S."/>
            <person name="Blin K."/>
            <person name="Weber T."/>
        </authorList>
    </citation>
    <scope>NUCLEOTIDE SEQUENCE</scope>
    <source>
        <strain evidence="2">NBC_00248</strain>
        <plasmid evidence="2">unnamed1</plasmid>
    </source>
</reference>
<dbReference type="RefSeq" id="WP_328966234.1">
    <property type="nucleotide sequence ID" value="NZ_CP108091.1"/>
</dbReference>
<dbReference type="Proteomes" id="UP001432039">
    <property type="component" value="Plasmid unnamed1"/>
</dbReference>
<accession>A0ABZ1TQZ5</accession>
<sequence>MHPIDEFLAAALLRDDLDIPHDVVPRHAEDHLMLPMEWGTYGPDGAEHTAARYLLTLCETVVARAAAEALQDFLTDKIPGAPGARVLGCILQLADAADSARFWWQYAAGAGDDTASYCLYLHHLALGEADAAAWWRHQTQVDTDPAPETTPLSSDRGHIRNLDSSTTTVLRVLGRLHHEAAHPRTELTDAMLDYVPAAVAIGQLGNPDIDIPLPADDFAGNITIILAVTSSLAAADTPAPGEPCTTPLLSRRERPTKPTANTSRPERPPVKYLQPR</sequence>
<evidence type="ECO:0000313" key="3">
    <source>
        <dbReference type="Proteomes" id="UP001432039"/>
    </source>
</evidence>